<evidence type="ECO:0000313" key="3">
    <source>
        <dbReference type="Proteomes" id="UP001054945"/>
    </source>
</evidence>
<dbReference type="AlphaFoldDB" id="A0AAV4WHY4"/>
<evidence type="ECO:0000313" key="2">
    <source>
        <dbReference type="EMBL" id="GIY81819.1"/>
    </source>
</evidence>
<keyword evidence="3" id="KW-1185">Reference proteome</keyword>
<dbReference type="Proteomes" id="UP001054945">
    <property type="component" value="Unassembled WGS sequence"/>
</dbReference>
<dbReference type="EMBL" id="BPLR01016171">
    <property type="protein sequence ID" value="GIY81819.1"/>
    <property type="molecule type" value="Genomic_DNA"/>
</dbReference>
<reference evidence="2 3" key="1">
    <citation type="submission" date="2021-06" db="EMBL/GenBank/DDBJ databases">
        <title>Caerostris extrusa draft genome.</title>
        <authorList>
            <person name="Kono N."/>
            <person name="Arakawa K."/>
        </authorList>
    </citation>
    <scope>NUCLEOTIDE SEQUENCE [LARGE SCALE GENOMIC DNA]</scope>
</reference>
<proteinExistence type="predicted"/>
<name>A0AAV4WHY4_CAEEX</name>
<protein>
    <submittedName>
        <fullName evidence="2">Uncharacterized protein</fullName>
    </submittedName>
</protein>
<organism evidence="2 3">
    <name type="scientific">Caerostris extrusa</name>
    <name type="common">Bark spider</name>
    <name type="synonym">Caerostris bankana</name>
    <dbReference type="NCBI Taxonomy" id="172846"/>
    <lineage>
        <taxon>Eukaryota</taxon>
        <taxon>Metazoa</taxon>
        <taxon>Ecdysozoa</taxon>
        <taxon>Arthropoda</taxon>
        <taxon>Chelicerata</taxon>
        <taxon>Arachnida</taxon>
        <taxon>Araneae</taxon>
        <taxon>Araneomorphae</taxon>
        <taxon>Entelegynae</taxon>
        <taxon>Araneoidea</taxon>
        <taxon>Araneidae</taxon>
        <taxon>Caerostris</taxon>
    </lineage>
</organism>
<comment type="caution">
    <text evidence="2">The sequence shown here is derived from an EMBL/GenBank/DDBJ whole genome shotgun (WGS) entry which is preliminary data.</text>
</comment>
<accession>A0AAV4WHY4</accession>
<sequence length="104" mass="12192">MHNLDSSFHPSWEEMGPQKPNVIKKTSLIQSPCCSKRERERERLAGIQCIVDLEGMFDGKSPCCSHRKRERDGLDGIQSWIGSGRLMERWGYFYSELILRWIVY</sequence>
<gene>
    <name evidence="2" type="ORF">CEXT_208121</name>
</gene>
<evidence type="ECO:0000256" key="1">
    <source>
        <dbReference type="SAM" id="MobiDB-lite"/>
    </source>
</evidence>
<feature type="region of interest" description="Disordered" evidence="1">
    <location>
        <begin position="1"/>
        <end position="30"/>
    </location>
</feature>